<dbReference type="SUPFAM" id="SSF49373">
    <property type="entry name" value="Invasin/intimin cell-adhesion fragments"/>
    <property type="match status" value="2"/>
</dbReference>
<protein>
    <submittedName>
        <fullName evidence="1">Uncharacterized protein</fullName>
    </submittedName>
</protein>
<gene>
    <name evidence="1" type="ORF">AF331_10535</name>
</gene>
<dbReference type="EMBL" id="LGUE01000004">
    <property type="protein sequence ID" value="KON84491.1"/>
    <property type="molecule type" value="Genomic_DNA"/>
</dbReference>
<accession>A0A0M0G507</accession>
<name>A0A0M0G507_9BACI</name>
<dbReference type="Gene3D" id="2.60.40.10">
    <property type="entry name" value="Immunoglobulins"/>
    <property type="match status" value="1"/>
</dbReference>
<dbReference type="InterPro" id="IPR013783">
    <property type="entry name" value="Ig-like_fold"/>
</dbReference>
<comment type="caution">
    <text evidence="1">The sequence shown here is derived from an EMBL/GenBank/DDBJ whole genome shotgun (WGS) entry which is preliminary data.</text>
</comment>
<dbReference type="PATRIC" id="fig|189381.12.peg.2113"/>
<dbReference type="STRING" id="189381.GCA_900166615_01783"/>
<dbReference type="InterPro" id="IPR008964">
    <property type="entry name" value="Invasin/intimin_cell_adhesion"/>
</dbReference>
<proteinExistence type="predicted"/>
<dbReference type="OrthoDB" id="2744798at2"/>
<dbReference type="AlphaFoldDB" id="A0A0M0G507"/>
<evidence type="ECO:0000313" key="2">
    <source>
        <dbReference type="Proteomes" id="UP000037405"/>
    </source>
</evidence>
<sequence length="1042" mass="109803">MLKKGRETSGLSCKIIPPPKSCEGLFPNPGNECKEPIIQLDRIGSISCDGVISGRVFCDFQPVAGVVVQLSANPGIVNFANATPITDASGRFSTTVSVPRGTPITSGVVVTAGADVGGQRVTDSIIVTVDCIVCTNPTLTLNPIEGPVGCEGAPLSGRLICDGSAIARAPITFTITSQSKRVVINPNPAITQNDGTYTATVVPFIGINETITIVASTRIGGIEVVSEARQLTVRCVKCVNPVIFIKKVSTINCEGIISGTLLCDGVPLSNVPVSLSGPSFLQFEPDTPITDANGVFTSTVTVTSGTPFQEAEITASAVVSGIEVSTSRIVTAGCLFCRNPELTLNTPKKVIGCEGAELTGKLTCGGIPFPGASIAFVVTPQEGVAIVPNPAITGEDGSYTARIVPELGTVGTFTIEARTVIAGVLISSEVKTIKVDCECKNPVITIDDPGKINCESPITGRLTCEGFPLVGVEVTFSSPLLQFEPNPVVTDENGRFSTTAIVPFGTDLQETTLTTTGGGATETITVKVFCKKCRNPLLTLKAPKFIGCDGGKVTGRLTCDGVPLKGNLVTFTTSPAGAIAVSPNPVTTDEDGRFTAVLTTTLGVEEVVMIQASSVVDGKVVVSENEKIKVKCVCKHPEIILEEPYKINCEGEIRGKVTCEGLPLAGVEVMLSSPILDFDPNPVLTDEMGSFTSEVTVPSNTPLTETVITARVTVAGKTITETIKLKVICLKCRNPKLTLNTPKYIGCPAERISGRLTCDGVPVRDAAITFVVTSDTPGAVTVDPNPAFTNEMGEYTASIRAGVGVTEVITIRAEAIVSREMVSSESQQIKVDCQCEDPELELECVKKIRCRAEIKGRFLCKGEPLAGVKVTLTSPLLDFEPAVVFTNQEGYFRTSAIVPGERPYELTTYTASVEIGSRTISKTCKTVVGCERCKHPRLTLCTPLFVGCEGEEITGEVLCDHRPVEGVAVHFKVVSSHGEEYILPNPAVTKADGTYTARIVPAKGKVDIITITATAEVGDEQLKKGPFLVVVKCPCPPHEGKE</sequence>
<organism evidence="1 2">
    <name type="scientific">Rossellomorea marisflavi</name>
    <dbReference type="NCBI Taxonomy" id="189381"/>
    <lineage>
        <taxon>Bacteria</taxon>
        <taxon>Bacillati</taxon>
        <taxon>Bacillota</taxon>
        <taxon>Bacilli</taxon>
        <taxon>Bacillales</taxon>
        <taxon>Bacillaceae</taxon>
        <taxon>Rossellomorea</taxon>
    </lineage>
</organism>
<dbReference type="RefSeq" id="WP_053428089.1">
    <property type="nucleotide sequence ID" value="NZ_LGUE01000004.1"/>
</dbReference>
<reference evidence="2" key="1">
    <citation type="submission" date="2015-07" db="EMBL/GenBank/DDBJ databases">
        <title>Fjat-14235 jcm11544.</title>
        <authorList>
            <person name="Liu B."/>
            <person name="Wang J."/>
            <person name="Zhu Y."/>
            <person name="Liu G."/>
            <person name="Chen Q."/>
            <person name="Chen Z."/>
            <person name="Lan J."/>
            <person name="Che J."/>
            <person name="Ge C."/>
            <person name="Shi H."/>
            <person name="Pan Z."/>
            <person name="Liu X."/>
        </authorList>
    </citation>
    <scope>NUCLEOTIDE SEQUENCE [LARGE SCALE GENOMIC DNA]</scope>
    <source>
        <strain evidence="2">JCM 11544</strain>
    </source>
</reference>
<evidence type="ECO:0000313" key="1">
    <source>
        <dbReference type="EMBL" id="KON84491.1"/>
    </source>
</evidence>
<dbReference type="Proteomes" id="UP000037405">
    <property type="component" value="Unassembled WGS sequence"/>
</dbReference>
<keyword evidence="2" id="KW-1185">Reference proteome</keyword>